<evidence type="ECO:0000313" key="4">
    <source>
        <dbReference type="EMBL" id="WVN85112.1"/>
    </source>
</evidence>
<dbReference type="PANTHER" id="PTHR28076">
    <property type="entry name" value="SPORULATION-SPECIFIC PROTEIN 71"/>
    <property type="match status" value="1"/>
</dbReference>
<sequence length="1681" mass="185918">MSSASQRGSLSAANLNQGHPSRQFSSKPSLEPAPPVVASDSHPKGPHVLPRRFLGPIPGKVYNSPQAEQKRRHVHDLRKRTIARIKEELRDGQWPLGDLAGMESPDGRLRRATARIRIRRRNKQGEHVEEDLDLDSSSDHELEGQNDTHFGGEKWVGDSFDVGREFMSTVNYEDSQPALSQLNAEEKRTQSVGSKIMKEREELYRPPISTHTTQETFFTARTEFTNGESSQTASRSSSTVHETGDGLIHENESLNASLHGPTATYNGSPNTHFSLNSSIRPLIEPDGNDNSLVNNKGKETIRSRVASLNSTMPKKLKSALRYNSRQELRAQSVQIGHKSSGGPPGKPKSVQFPIDNVHVISPVIQESGNDKNMPANPVSVLSREGEETQGTSAGATEDAMSSQDDTKGAGDVVLRDRMIVRIGYHREDGLEAFDEATQRRSPCSRLELFEEYIAVWRRGCIELYQDWRLPFKERMMGYKRLCYVIPLNPNRTSLSIFNPDDLTLCLTTSVGKLKRDVDMISKVSTNSRLGDLKTIIRSSRQVQWLKGRRYGSQVFIFKVIERSRALDWYWEIWRDLGGELPSHLYIAAPALSTVIRLRIPGDQESGYIGDTLERFDIDNVIQICWKVLQENTPVDELLNQNKLEGSHDRTDLGLAWKASDGLLDWVAYSATVEGKPRPWAVLAGLARMQDGRMLRELQLRNARHQPRMLKLEDSTCINEPAGIEGYLHRLRGNLKETIYLSTHDGESTLRKSFLMMSGCILIASMKEAQPPLSPQKEGSAPPILFSQLHEEFVQNEKRRISLMIRHAAGCVDLRDITKVALHGPSSERDADSNTFEIIISPGKSVKLEAHSAEVALEWVERLRELISYWKRRHRVEARLRMDAATLAARGNKFAGVAISDGSEEFLADIWDWCTIQGCRPICLSGRVYMKSDKWKKFRGTLVTFKINEDASFHPRKKQYPLFGAYVYSGLLAYDEMHVAHNHREDPFMIRPRVYQDGLQSSDGSQDTIFCLRLALPGSRWLKRTVNPWDLNQGEIYTPPQLNKSCGDLLIFQARSKVGFKRQATLTAIARKRPLGLGNQFRDGKTGEGACGQAKHPARRRMCAAHVLVANCRSLSLRGRCHEELAKTAGTDTLPLSSSILVISLRPPTRRSMPKPACTAYPNLKRISIGILMSSSSTPASQTSLVATETSAVSASGGDDNHGMGLSVAVIVPVVTALLLCLVVIVVVKYRRRIASHFQKWWTVTRRRADTNASTRILTAERLSGGGDEGEAERSAGSQANTRMNRRSARGVVRRTESGRSVRTLPVYSKEAGEEELVLVRLRADSTLSEETLQGETSSVGLIGNGDGGLEEDRTMNEGEVELDIRPSSPSVPQSAPPTVMAGSGDFTPEANRSGSASRRSWGEAPTYLEAMSSPPFTGGNVDVESGATAPSPTTIRKRTSLAFKDLLSRAGFSTNSHRPGSLMTQHPHSATALPLLQPQTSRLSSISSTPHQTSPWQSTHSLVISSPLPNTAIRASFDSTALPRAGLSDDQMRFLSSNEAVNLVGVRLDDVPEGKRRRRRASGGRRMMVEQEDDVPPPAWEEMNDGRRATVVSNTDTREEGSGHVHDLRDDTTPEVPQTDGIEEGAAKEARPIAPTADNRTTPSSPTSLALPVPDLESESLTPTIKTGSHHLAATGPLSHA</sequence>
<feature type="compositionally biased region" description="Polar residues" evidence="1">
    <location>
        <begin position="1329"/>
        <end position="1339"/>
    </location>
</feature>
<dbReference type="Proteomes" id="UP000094043">
    <property type="component" value="Chromosome 1"/>
</dbReference>
<dbReference type="CDD" id="cd00821">
    <property type="entry name" value="PH"/>
    <property type="match status" value="1"/>
</dbReference>
<feature type="region of interest" description="Disordered" evidence="1">
    <location>
        <begin position="365"/>
        <end position="408"/>
    </location>
</feature>
<feature type="transmembrane region" description="Helical" evidence="2">
    <location>
        <begin position="1203"/>
        <end position="1227"/>
    </location>
</feature>
<reference evidence="4" key="3">
    <citation type="submission" date="2024-01" db="EMBL/GenBank/DDBJ databases">
        <authorList>
            <person name="Coelho M.A."/>
            <person name="David-Palma M."/>
            <person name="Shea T."/>
            <person name="Sun S."/>
            <person name="Cuomo C.A."/>
            <person name="Heitman J."/>
        </authorList>
    </citation>
    <scope>NUCLEOTIDE SEQUENCE</scope>
    <source>
        <strain evidence="4">CBS 7841</strain>
    </source>
</reference>
<feature type="region of interest" description="Disordered" evidence="1">
    <location>
        <begin position="1260"/>
        <end position="1295"/>
    </location>
</feature>
<feature type="domain" description="PH" evidence="3">
    <location>
        <begin position="721"/>
        <end position="869"/>
    </location>
</feature>
<dbReference type="PANTHER" id="PTHR28076:SF1">
    <property type="entry name" value="PROSPORE MEMBRANE ADAPTER PROTEIN SPO71"/>
    <property type="match status" value="1"/>
</dbReference>
<feature type="compositionally biased region" description="Low complexity" evidence="1">
    <location>
        <begin position="229"/>
        <end position="238"/>
    </location>
</feature>
<proteinExistence type="predicted"/>
<feature type="compositionally biased region" description="Polar residues" evidence="1">
    <location>
        <begin position="1"/>
        <end position="28"/>
    </location>
</feature>
<feature type="compositionally biased region" description="Polar residues" evidence="1">
    <location>
        <begin position="1638"/>
        <end position="1648"/>
    </location>
</feature>
<feature type="compositionally biased region" description="Basic and acidic residues" evidence="1">
    <location>
        <begin position="1596"/>
        <end position="1612"/>
    </location>
</feature>
<evidence type="ECO:0000313" key="5">
    <source>
        <dbReference type="Proteomes" id="UP000094043"/>
    </source>
</evidence>
<dbReference type="GeneID" id="91084470"/>
<keyword evidence="5" id="KW-1185">Reference proteome</keyword>
<feature type="compositionally biased region" description="Basic residues" evidence="1">
    <location>
        <begin position="1283"/>
        <end position="1292"/>
    </location>
</feature>
<feature type="compositionally biased region" description="Low complexity" evidence="1">
    <location>
        <begin position="1366"/>
        <end position="1377"/>
    </location>
</feature>
<feature type="region of interest" description="Disordered" evidence="1">
    <location>
        <begin position="257"/>
        <end position="295"/>
    </location>
</feature>
<evidence type="ECO:0000256" key="1">
    <source>
        <dbReference type="SAM" id="MobiDB-lite"/>
    </source>
</evidence>
<name>A0AAJ8LYJ0_9TREE</name>
<dbReference type="SUPFAM" id="SSF50729">
    <property type="entry name" value="PH domain-like"/>
    <property type="match status" value="1"/>
</dbReference>
<dbReference type="KEGG" id="cdep:91084470"/>
<dbReference type="EMBL" id="CP143784">
    <property type="protein sequence ID" value="WVN85112.1"/>
    <property type="molecule type" value="Genomic_DNA"/>
</dbReference>
<protein>
    <recommendedName>
        <fullName evidence="3">PH domain-containing protein</fullName>
    </recommendedName>
</protein>
<keyword evidence="2" id="KW-1133">Transmembrane helix</keyword>
<dbReference type="InterPro" id="IPR057379">
    <property type="entry name" value="PH_SPO71"/>
</dbReference>
<dbReference type="SMART" id="SM00233">
    <property type="entry name" value="PH"/>
    <property type="match status" value="1"/>
</dbReference>
<reference evidence="4" key="2">
    <citation type="journal article" date="2022" name="Elife">
        <title>Obligate sexual reproduction of a homothallic fungus closely related to the Cryptococcus pathogenic species complex.</title>
        <authorList>
            <person name="Passer A.R."/>
            <person name="Clancey S.A."/>
            <person name="Shea T."/>
            <person name="David-Palma M."/>
            <person name="Averette A.F."/>
            <person name="Boekhout T."/>
            <person name="Porcel B.M."/>
            <person name="Nowrousian M."/>
            <person name="Cuomo C.A."/>
            <person name="Sun S."/>
            <person name="Heitman J."/>
            <person name="Coelho M.A."/>
        </authorList>
    </citation>
    <scope>NUCLEOTIDE SEQUENCE</scope>
    <source>
        <strain evidence="4">CBS 7841</strain>
    </source>
</reference>
<feature type="region of interest" description="Disordered" evidence="1">
    <location>
        <begin position="121"/>
        <end position="154"/>
    </location>
</feature>
<evidence type="ECO:0000259" key="3">
    <source>
        <dbReference type="SMART" id="SM00233"/>
    </source>
</evidence>
<feature type="region of interest" description="Disordered" evidence="1">
    <location>
        <begin position="1553"/>
        <end position="1681"/>
    </location>
</feature>
<dbReference type="GO" id="GO:1902657">
    <property type="term" value="P:protein localization to prospore membrane"/>
    <property type="evidence" value="ECO:0007669"/>
    <property type="project" value="InterPro"/>
</dbReference>
<feature type="compositionally biased region" description="Polar residues" evidence="1">
    <location>
        <begin position="263"/>
        <end position="279"/>
    </location>
</feature>
<feature type="region of interest" description="Disordered" evidence="1">
    <location>
        <begin position="1329"/>
        <end position="1436"/>
    </location>
</feature>
<dbReference type="InterPro" id="IPR001849">
    <property type="entry name" value="PH_domain"/>
</dbReference>
<keyword evidence="2" id="KW-0812">Transmembrane</keyword>
<dbReference type="RefSeq" id="XP_066065813.1">
    <property type="nucleotide sequence ID" value="XM_066209716.1"/>
</dbReference>
<feature type="region of interest" description="Disordered" evidence="1">
    <location>
        <begin position="1481"/>
        <end position="1502"/>
    </location>
</feature>
<reference evidence="4" key="1">
    <citation type="submission" date="2016-06" db="EMBL/GenBank/DDBJ databases">
        <authorList>
            <person name="Cuomo C."/>
            <person name="Litvintseva A."/>
            <person name="Heitman J."/>
            <person name="Chen Y."/>
            <person name="Sun S."/>
            <person name="Springer D."/>
            <person name="Dromer F."/>
            <person name="Young S."/>
            <person name="Zeng Q."/>
            <person name="Chapman S."/>
            <person name="Gujja S."/>
            <person name="Saif S."/>
            <person name="Birren B."/>
        </authorList>
    </citation>
    <scope>NUCLEOTIDE SEQUENCE</scope>
    <source>
        <strain evidence="4">CBS 7841</strain>
    </source>
</reference>
<accession>A0AAJ8LYJ0</accession>
<organism evidence="4 5">
    <name type="scientific">Cryptococcus depauperatus CBS 7841</name>
    <dbReference type="NCBI Taxonomy" id="1295531"/>
    <lineage>
        <taxon>Eukaryota</taxon>
        <taxon>Fungi</taxon>
        <taxon>Dikarya</taxon>
        <taxon>Basidiomycota</taxon>
        <taxon>Agaricomycotina</taxon>
        <taxon>Tremellomycetes</taxon>
        <taxon>Tremellales</taxon>
        <taxon>Cryptococcaceae</taxon>
        <taxon>Cryptococcus</taxon>
    </lineage>
</organism>
<feature type="compositionally biased region" description="Polar residues" evidence="1">
    <location>
        <begin position="388"/>
        <end position="403"/>
    </location>
</feature>
<feature type="region of interest" description="Disordered" evidence="1">
    <location>
        <begin position="1"/>
        <end position="56"/>
    </location>
</feature>
<keyword evidence="2" id="KW-0472">Membrane</keyword>
<evidence type="ECO:0000256" key="2">
    <source>
        <dbReference type="SAM" id="Phobius"/>
    </source>
</evidence>
<dbReference type="InterPro" id="IPR040345">
    <property type="entry name" value="Mug56/Spo71"/>
</dbReference>
<feature type="region of interest" description="Disordered" evidence="1">
    <location>
        <begin position="225"/>
        <end position="244"/>
    </location>
</feature>
<dbReference type="Pfam" id="PF23207">
    <property type="entry name" value="PH_SPO71"/>
    <property type="match status" value="1"/>
</dbReference>
<gene>
    <name evidence="4" type="ORF">L203_100254</name>
</gene>